<proteinExistence type="predicted"/>
<dbReference type="PANTHER" id="PTHR34075:SF5">
    <property type="entry name" value="BLR3430 PROTEIN"/>
    <property type="match status" value="1"/>
</dbReference>
<dbReference type="Proteomes" id="UP000184608">
    <property type="component" value="Unassembled WGS sequence"/>
</dbReference>
<dbReference type="EMBL" id="FQXZ01000027">
    <property type="protein sequence ID" value="SHI21734.1"/>
    <property type="molecule type" value="Genomic_DNA"/>
</dbReference>
<dbReference type="SUPFAM" id="SSF50249">
    <property type="entry name" value="Nucleic acid-binding proteins"/>
    <property type="match status" value="1"/>
</dbReference>
<organism evidence="2 3">
    <name type="scientific">Vibrio aerogenes CECT 7868</name>
    <dbReference type="NCBI Taxonomy" id="1216006"/>
    <lineage>
        <taxon>Bacteria</taxon>
        <taxon>Pseudomonadati</taxon>
        <taxon>Pseudomonadota</taxon>
        <taxon>Gammaproteobacteria</taxon>
        <taxon>Vibrionales</taxon>
        <taxon>Vibrionaceae</taxon>
        <taxon>Vibrio</taxon>
    </lineage>
</organism>
<reference evidence="2 3" key="1">
    <citation type="submission" date="2016-11" db="EMBL/GenBank/DDBJ databases">
        <authorList>
            <person name="Jaros S."/>
            <person name="Januszkiewicz K."/>
            <person name="Wedrychowicz H."/>
        </authorList>
    </citation>
    <scope>NUCLEOTIDE SEQUENCE [LARGE SCALE GENOMIC DNA]</scope>
    <source>
        <strain evidence="2 3">CECT 7868</strain>
    </source>
</reference>
<sequence>MSQYPEQIHRLNTASMLREWREHGGKYRLEGTRCQHCGATFFPRRAVCSHCHESGLEVCRFPHEGTIEVMQDADIPVLALMGYGEMMPRHIAMIRLTDDIVIAGEIVDVASEDELEPGARVEMVVRKQVRESNLAWQYAYKFRPLR</sequence>
<dbReference type="PANTHER" id="PTHR34075">
    <property type="entry name" value="BLR3430 PROTEIN"/>
    <property type="match status" value="1"/>
</dbReference>
<dbReference type="Gene3D" id="6.10.30.10">
    <property type="match status" value="1"/>
</dbReference>
<evidence type="ECO:0000259" key="1">
    <source>
        <dbReference type="Pfam" id="PF12172"/>
    </source>
</evidence>
<keyword evidence="3" id="KW-1185">Reference proteome</keyword>
<dbReference type="InterPro" id="IPR052513">
    <property type="entry name" value="Thioester_dehydratase-like"/>
</dbReference>
<gene>
    <name evidence="2" type="ORF">VA7868_02538</name>
</gene>
<feature type="domain" description="ChsH2 rubredoxin-like zinc ribbon" evidence="1">
    <location>
        <begin position="22"/>
        <end position="57"/>
    </location>
</feature>
<protein>
    <recommendedName>
        <fullName evidence="1">ChsH2 rubredoxin-like zinc ribbon domain-containing protein</fullName>
    </recommendedName>
</protein>
<dbReference type="Pfam" id="PF12172">
    <property type="entry name" value="zf-ChsH2"/>
    <property type="match status" value="1"/>
</dbReference>
<evidence type="ECO:0000313" key="2">
    <source>
        <dbReference type="EMBL" id="SHI21734.1"/>
    </source>
</evidence>
<name>A0A1M5ZBZ4_9VIBR</name>
<dbReference type="InterPro" id="IPR022002">
    <property type="entry name" value="ChsH2_Znr"/>
</dbReference>
<dbReference type="InterPro" id="IPR012340">
    <property type="entry name" value="NA-bd_OB-fold"/>
</dbReference>
<dbReference type="STRING" id="1216006.VA7868_02538"/>
<dbReference type="AlphaFoldDB" id="A0A1M5ZBZ4"/>
<evidence type="ECO:0000313" key="3">
    <source>
        <dbReference type="Proteomes" id="UP000184608"/>
    </source>
</evidence>
<accession>A0A1M5ZBZ4</accession>
<dbReference type="OrthoDB" id="4303499at2"/>
<dbReference type="RefSeq" id="WP_073604199.1">
    <property type="nucleotide sequence ID" value="NZ_FQXZ01000027.1"/>
</dbReference>